<accession>A0ABV1WKS6</accession>
<evidence type="ECO:0000313" key="1">
    <source>
        <dbReference type="EMBL" id="MER6984793.1"/>
    </source>
</evidence>
<protein>
    <submittedName>
        <fullName evidence="1">Uncharacterized protein</fullName>
    </submittedName>
</protein>
<evidence type="ECO:0000313" key="2">
    <source>
        <dbReference type="Proteomes" id="UP001458415"/>
    </source>
</evidence>
<dbReference type="RefSeq" id="WP_158103925.1">
    <property type="nucleotide sequence ID" value="NZ_MUBM01000227.1"/>
</dbReference>
<keyword evidence="2" id="KW-1185">Reference proteome</keyword>
<proteinExistence type="predicted"/>
<sequence>MPTLSGTEEQQASSVPAGQTCTLSMSVLVVEILAENTEHAVATVTRLCCPGVGVCWG</sequence>
<dbReference type="EMBL" id="JBEPCU010002013">
    <property type="protein sequence ID" value="MER6984793.1"/>
    <property type="molecule type" value="Genomic_DNA"/>
</dbReference>
<name>A0ABV1WKS6_9ACTN</name>
<organism evidence="1 2">
    <name type="scientific">Streptomyces carpinensis</name>
    <dbReference type="NCBI Taxonomy" id="66369"/>
    <lineage>
        <taxon>Bacteria</taxon>
        <taxon>Bacillati</taxon>
        <taxon>Actinomycetota</taxon>
        <taxon>Actinomycetes</taxon>
        <taxon>Kitasatosporales</taxon>
        <taxon>Streptomycetaceae</taxon>
        <taxon>Streptomyces</taxon>
    </lineage>
</organism>
<comment type="caution">
    <text evidence="1">The sequence shown here is derived from an EMBL/GenBank/DDBJ whole genome shotgun (WGS) entry which is preliminary data.</text>
</comment>
<reference evidence="1 2" key="1">
    <citation type="submission" date="2024-06" db="EMBL/GenBank/DDBJ databases">
        <title>The Natural Products Discovery Center: Release of the First 8490 Sequenced Strains for Exploring Actinobacteria Biosynthetic Diversity.</title>
        <authorList>
            <person name="Kalkreuter E."/>
            <person name="Kautsar S.A."/>
            <person name="Yang D."/>
            <person name="Bader C.D."/>
            <person name="Teijaro C.N."/>
            <person name="Fluegel L."/>
            <person name="Davis C.M."/>
            <person name="Simpson J.R."/>
            <person name="Lauterbach L."/>
            <person name="Steele A.D."/>
            <person name="Gui C."/>
            <person name="Meng S."/>
            <person name="Li G."/>
            <person name="Viehrig K."/>
            <person name="Ye F."/>
            <person name="Su P."/>
            <person name="Kiefer A.F."/>
            <person name="Nichols A."/>
            <person name="Cepeda A.J."/>
            <person name="Yan W."/>
            <person name="Fan B."/>
            <person name="Jiang Y."/>
            <person name="Adhikari A."/>
            <person name="Zheng C.-J."/>
            <person name="Schuster L."/>
            <person name="Cowan T.M."/>
            <person name="Smanski M.J."/>
            <person name="Chevrette M.G."/>
            <person name="De Carvalho L.P.S."/>
            <person name="Shen B."/>
        </authorList>
    </citation>
    <scope>NUCLEOTIDE SEQUENCE [LARGE SCALE GENOMIC DNA]</scope>
    <source>
        <strain evidence="1 2">NPDC000634</strain>
    </source>
</reference>
<dbReference type="Proteomes" id="UP001458415">
    <property type="component" value="Unassembled WGS sequence"/>
</dbReference>
<gene>
    <name evidence="1" type="ORF">ABT317_49615</name>
</gene>